<dbReference type="EMBL" id="BDEQ01000001">
    <property type="protein sequence ID" value="GAT93745.1"/>
    <property type="molecule type" value="Genomic_DNA"/>
</dbReference>
<dbReference type="eggNOG" id="ENOG502RET0">
    <property type="taxonomic scope" value="Eukaryota"/>
</dbReference>
<dbReference type="VEuPathDB" id="AmoebaDB:EHI8A_125390"/>
<protein>
    <recommendedName>
        <fullName evidence="3">IPT/TIG domain-containing protein</fullName>
    </recommendedName>
</protein>
<name>A0A175JJL6_ENTHI</name>
<evidence type="ECO:0008006" key="3">
    <source>
        <dbReference type="Google" id="ProtNLM"/>
    </source>
</evidence>
<dbReference type="AlphaFoldDB" id="A0A175JJL6"/>
<evidence type="ECO:0000313" key="2">
    <source>
        <dbReference type="Proteomes" id="UP000078387"/>
    </source>
</evidence>
<proteinExistence type="predicted"/>
<dbReference type="VEuPathDB" id="AmoebaDB:EHI_051780"/>
<evidence type="ECO:0000313" key="1">
    <source>
        <dbReference type="EMBL" id="GAT93745.1"/>
    </source>
</evidence>
<gene>
    <name evidence="1" type="ORF">CL6EHI_051780</name>
</gene>
<comment type="caution">
    <text evidence="1">The sequence shown here is derived from an EMBL/GenBank/DDBJ whole genome shotgun (WGS) entry which is preliminary data.</text>
</comment>
<reference evidence="1 2" key="1">
    <citation type="submission" date="2016-05" db="EMBL/GenBank/DDBJ databases">
        <title>First whole genome sequencing of Entamoeba histolytica HM1:IMSS-clone-6.</title>
        <authorList>
            <person name="Mukherjee Avik.K."/>
            <person name="Izumyama S."/>
            <person name="Nakada-Tsukui K."/>
            <person name="Nozaki T."/>
        </authorList>
    </citation>
    <scope>NUCLEOTIDE SEQUENCE [LARGE SCALE GENOMIC DNA]</scope>
    <source>
        <strain evidence="1 2">HM1:IMSS clone 6</strain>
    </source>
</reference>
<organism evidence="1 2">
    <name type="scientific">Entamoeba histolytica</name>
    <dbReference type="NCBI Taxonomy" id="5759"/>
    <lineage>
        <taxon>Eukaryota</taxon>
        <taxon>Amoebozoa</taxon>
        <taxon>Evosea</taxon>
        <taxon>Archamoebae</taxon>
        <taxon>Mastigamoebida</taxon>
        <taxon>Entamoebidae</taxon>
        <taxon>Entamoeba</taxon>
    </lineage>
</organism>
<sequence length="289" mass="33776">MMFKRRENWTSSLFKMKVNQTTIKQEISETSSFYQNIFYKKEKIIEIMNVCADLFDEFTNYSCLNLKICPEFVSNIKECKTKFDGYSKQFEALPISLSNGDNKTQFFLQRMKMLFLEEIRSFSVQINTLMDRIHPYEDEACEEYKFNEVKEGELVNKRNKQIPIIIDSGYKFNCDGLIDFTVEDGSSSDSIISEEEEEDAEREKNKNEYNFYPQFCCVNNQVIVQGENLGATTQIKISSIICQIEGNKKRGQLTFTVPKVYGWVDVELIHKKNVVKIPQAIFVSIQEIH</sequence>
<dbReference type="VEuPathDB" id="AmoebaDB:EHI7A_093600"/>
<dbReference type="VEuPathDB" id="AmoebaDB:EHI5A_137300"/>
<dbReference type="Proteomes" id="UP000078387">
    <property type="component" value="Unassembled WGS sequence"/>
</dbReference>
<dbReference type="VEuPathDB" id="AmoebaDB:KM1_170590"/>
<accession>A0A175JJL6</accession>